<dbReference type="InterPro" id="IPR036396">
    <property type="entry name" value="Cyt_P450_sf"/>
</dbReference>
<dbReference type="Gene3D" id="1.10.630.10">
    <property type="entry name" value="Cytochrome P450"/>
    <property type="match status" value="1"/>
</dbReference>
<dbReference type="AlphaFoldDB" id="A0A8J5CAP6"/>
<dbReference type="SUPFAM" id="SSF48264">
    <property type="entry name" value="Cytochrome P450"/>
    <property type="match status" value="1"/>
</dbReference>
<evidence type="ECO:0000256" key="2">
    <source>
        <dbReference type="ARBA" id="ARBA00022692"/>
    </source>
</evidence>
<evidence type="ECO:0000256" key="4">
    <source>
        <dbReference type="ARBA" id="ARBA00022989"/>
    </source>
</evidence>
<accession>A0A8J5CAP6</accession>
<comment type="cofactor">
    <cofactor evidence="6">
        <name>heme</name>
        <dbReference type="ChEBI" id="CHEBI:30413"/>
    </cofactor>
</comment>
<dbReference type="Proteomes" id="UP000734854">
    <property type="component" value="Unassembled WGS sequence"/>
</dbReference>
<dbReference type="Pfam" id="PF00067">
    <property type="entry name" value="p450"/>
    <property type="match status" value="1"/>
</dbReference>
<dbReference type="GO" id="GO:0016709">
    <property type="term" value="F:oxidoreductase activity, acting on paired donors, with incorporation or reduction of molecular oxygen, NAD(P)H as one donor, and incorporation of one atom of oxygen"/>
    <property type="evidence" value="ECO:0007669"/>
    <property type="project" value="TreeGrafter"/>
</dbReference>
<reference evidence="7 8" key="1">
    <citation type="submission" date="2020-08" db="EMBL/GenBank/DDBJ databases">
        <title>Plant Genome Project.</title>
        <authorList>
            <person name="Zhang R.-G."/>
        </authorList>
    </citation>
    <scope>NUCLEOTIDE SEQUENCE [LARGE SCALE GENOMIC DNA]</scope>
    <source>
        <tissue evidence="7">Rhizome</tissue>
    </source>
</reference>
<dbReference type="PANTHER" id="PTHR24298">
    <property type="entry name" value="FLAVONOID 3'-MONOOXYGENASE-RELATED"/>
    <property type="match status" value="1"/>
</dbReference>
<keyword evidence="8" id="KW-1185">Reference proteome</keyword>
<dbReference type="PRINTS" id="PR00463">
    <property type="entry name" value="EP450I"/>
</dbReference>
<dbReference type="InterPro" id="IPR002401">
    <property type="entry name" value="Cyt_P450_E_grp-I"/>
</dbReference>
<keyword evidence="2" id="KW-0812">Transmembrane</keyword>
<keyword evidence="3 6" id="KW-0479">Metal-binding</keyword>
<comment type="subcellular location">
    <subcellularLocation>
        <location evidence="1">Membrane</location>
        <topology evidence="1">Single-pass membrane protein</topology>
    </subcellularLocation>
</comment>
<gene>
    <name evidence="7" type="ORF">ZIOFF_072209</name>
</gene>
<keyword evidence="6" id="KW-0408">Iron</keyword>
<dbReference type="GO" id="GO:0005506">
    <property type="term" value="F:iron ion binding"/>
    <property type="evidence" value="ECO:0007669"/>
    <property type="project" value="InterPro"/>
</dbReference>
<evidence type="ECO:0000256" key="1">
    <source>
        <dbReference type="ARBA" id="ARBA00004167"/>
    </source>
</evidence>
<proteinExistence type="predicted"/>
<comment type="caution">
    <text evidence="7">The sequence shown here is derived from an EMBL/GenBank/DDBJ whole genome shotgun (WGS) entry which is preliminary data.</text>
</comment>
<keyword evidence="6" id="KW-0349">Heme</keyword>
<evidence type="ECO:0000256" key="5">
    <source>
        <dbReference type="ARBA" id="ARBA00023136"/>
    </source>
</evidence>
<dbReference type="GO" id="GO:0020037">
    <property type="term" value="F:heme binding"/>
    <property type="evidence" value="ECO:0007669"/>
    <property type="project" value="InterPro"/>
</dbReference>
<dbReference type="EMBL" id="JACMSC010000021">
    <property type="protein sequence ID" value="KAG6471112.1"/>
    <property type="molecule type" value="Genomic_DNA"/>
</dbReference>
<evidence type="ECO:0000256" key="6">
    <source>
        <dbReference type="PIRSR" id="PIRSR602401-1"/>
    </source>
</evidence>
<feature type="binding site" description="axial binding residue" evidence="6">
    <location>
        <position position="225"/>
    </location>
    <ligand>
        <name>heme</name>
        <dbReference type="ChEBI" id="CHEBI:30413"/>
    </ligand>
    <ligandPart>
        <name>Fe</name>
        <dbReference type="ChEBI" id="CHEBI:18248"/>
    </ligandPart>
</feature>
<dbReference type="GO" id="GO:0016020">
    <property type="term" value="C:membrane"/>
    <property type="evidence" value="ECO:0007669"/>
    <property type="project" value="UniProtKB-SubCell"/>
</dbReference>
<name>A0A8J5CAP6_ZINOF</name>
<organism evidence="7 8">
    <name type="scientific">Zingiber officinale</name>
    <name type="common">Ginger</name>
    <name type="synonym">Amomum zingiber</name>
    <dbReference type="NCBI Taxonomy" id="94328"/>
    <lineage>
        <taxon>Eukaryota</taxon>
        <taxon>Viridiplantae</taxon>
        <taxon>Streptophyta</taxon>
        <taxon>Embryophyta</taxon>
        <taxon>Tracheophyta</taxon>
        <taxon>Spermatophyta</taxon>
        <taxon>Magnoliopsida</taxon>
        <taxon>Liliopsida</taxon>
        <taxon>Zingiberales</taxon>
        <taxon>Zingiberaceae</taxon>
        <taxon>Zingiber</taxon>
    </lineage>
</organism>
<evidence type="ECO:0000313" key="7">
    <source>
        <dbReference type="EMBL" id="KAG6471112.1"/>
    </source>
</evidence>
<keyword evidence="4" id="KW-1133">Transmembrane helix</keyword>
<protein>
    <submittedName>
        <fullName evidence="7">Uncharacterized protein</fullName>
    </submittedName>
</protein>
<evidence type="ECO:0000313" key="8">
    <source>
        <dbReference type="Proteomes" id="UP000734854"/>
    </source>
</evidence>
<sequence length="282" mass="31277">MHSLAPDSLRASFDLRSGEIRALARNLFLQQGGGSGGAPRRLDLKSTLFDLVCAIIEQLVVPLMGETQEQRLIVREMVSEGLQLSNVFSRNRLLRRHNRVGNELVVKPSSRFGEGRHRVRHDGRPRAAGLRRRPPQPHLLELHHPRDSAIVPAAPLLATHETSKDCTVAGFDVSAGTMLLINAWAIHRDVGLWDEPEKFKPERFMAGEAAERYNFMPFGMGRRRCLCVGLAIRMVALMLATFVQCFEWEKVGDAIGGVVQATPEHGATPFATVSLCTIGYVI</sequence>
<dbReference type="InterPro" id="IPR001128">
    <property type="entry name" value="Cyt_P450"/>
</dbReference>
<dbReference type="InterPro" id="IPR051103">
    <property type="entry name" value="Plant_metabolite_P450s"/>
</dbReference>
<dbReference type="PANTHER" id="PTHR24298:SF901">
    <property type="entry name" value="CYTOCHROME P450, FAMILY 81, SUBFAMILY D, POLYPEPTIDE 8"/>
    <property type="match status" value="1"/>
</dbReference>
<evidence type="ECO:0000256" key="3">
    <source>
        <dbReference type="ARBA" id="ARBA00022723"/>
    </source>
</evidence>
<keyword evidence="5" id="KW-0472">Membrane</keyword>